<proteinExistence type="predicted"/>
<dbReference type="Proteomes" id="UP000095472">
    <property type="component" value="Chromosome"/>
</dbReference>
<keyword evidence="2" id="KW-1185">Reference proteome</keyword>
<reference evidence="1 2" key="1">
    <citation type="journal article" date="2016" name="Genome Announc.">
        <title>Draft Genome Sequence of the Thermotolerant Cyanobacterium Desertifilum sp. IPPAS B-1220.</title>
        <authorList>
            <person name="Mironov K.S."/>
            <person name="Sinetova M.A."/>
            <person name="Bolatkhan K."/>
            <person name="Zayadan B.K."/>
            <person name="Ustinova V.V."/>
            <person name="Kupriyanova E.V."/>
            <person name="Skrypnik A.N."/>
            <person name="Gogoleva N.E."/>
            <person name="Gogolev Y.V."/>
            <person name="Los D.A."/>
        </authorList>
    </citation>
    <scope>NUCLEOTIDE SEQUENCE [LARGE SCALE GENOMIC DNA]</scope>
    <source>
        <strain evidence="1 2">IPPAS B-1220</strain>
    </source>
</reference>
<evidence type="ECO:0000313" key="1">
    <source>
        <dbReference type="EMBL" id="XPM64359.1"/>
    </source>
</evidence>
<organism evidence="1 2">
    <name type="scientific">Desertifilum tharense IPPAS B-1220</name>
    <dbReference type="NCBI Taxonomy" id="1781255"/>
    <lineage>
        <taxon>Bacteria</taxon>
        <taxon>Bacillati</taxon>
        <taxon>Cyanobacteriota</taxon>
        <taxon>Cyanophyceae</taxon>
        <taxon>Desertifilales</taxon>
        <taxon>Desertifilaceae</taxon>
        <taxon>Desertifilum</taxon>
    </lineage>
</organism>
<sequence length="123" mass="14175">MQYQELTVAEAIEMKNFIAYYESVLNTMQSAYTRARRDYDIAQAKVKERLDKLAMEVLGKNAASEKYQSLADSFLAREGVELLDPTHLAEEIERRQAFIEEFKSTCDRILSISNARTMIEVPD</sequence>
<evidence type="ECO:0000313" key="2">
    <source>
        <dbReference type="Proteomes" id="UP000095472"/>
    </source>
</evidence>
<gene>
    <name evidence="1" type="ORF">BH720_036510</name>
</gene>
<protein>
    <submittedName>
        <fullName evidence="1">Uncharacterized protein</fullName>
    </submittedName>
</protein>
<dbReference type="EMBL" id="CP182909">
    <property type="protein sequence ID" value="XPM64359.1"/>
    <property type="molecule type" value="Genomic_DNA"/>
</dbReference>
<accession>A0ACD5GVP6</accession>
<name>A0ACD5GVP6_9CYAN</name>